<dbReference type="CDD" id="cd23992">
    <property type="entry name" value="PBP_GOBP"/>
    <property type="match status" value="1"/>
</dbReference>
<sequence length="127" mass="14198">MHFLFIVALTLYLPISNGFLTVPKCLISTGARIKDLDNLATGNSLPESSRCFVKCVGEESGLIRNGILHSEHFDAFPMVSRLKGDVLVDVRRCMESVQGIKIESCKDVDNLNDCMKIAYRQKYSDPK</sequence>
<name>A0A7U3U816_9CUCU</name>
<reference evidence="2" key="2">
    <citation type="submission" date="2020-06" db="EMBL/GenBank/DDBJ databases">
        <authorList>
            <person name="Torres Huerta B."/>
            <person name="Segura-Leon O.L."/>
        </authorList>
    </citation>
    <scope>NUCLEOTIDE SEQUENCE</scope>
    <source>
        <tissue evidence="2">Head</tissue>
    </source>
</reference>
<dbReference type="GO" id="GO:0005549">
    <property type="term" value="F:odorant binding"/>
    <property type="evidence" value="ECO:0007669"/>
    <property type="project" value="InterPro"/>
</dbReference>
<proteinExistence type="evidence at transcript level"/>
<gene>
    <name evidence="2" type="primary">OBP27</name>
</gene>
<dbReference type="Pfam" id="PF01395">
    <property type="entry name" value="PBP_GOBP"/>
    <property type="match status" value="1"/>
</dbReference>
<feature type="chain" id="PRO_5030759986" evidence="1">
    <location>
        <begin position="19"/>
        <end position="127"/>
    </location>
</feature>
<organism evidence="2">
    <name type="scientific">Dendroctonus adjunctus</name>
    <name type="common">roundheaded pine beetle</name>
    <dbReference type="NCBI Taxonomy" id="77157"/>
    <lineage>
        <taxon>Eukaryota</taxon>
        <taxon>Metazoa</taxon>
        <taxon>Ecdysozoa</taxon>
        <taxon>Arthropoda</taxon>
        <taxon>Hexapoda</taxon>
        <taxon>Insecta</taxon>
        <taxon>Pterygota</taxon>
        <taxon>Neoptera</taxon>
        <taxon>Endopterygota</taxon>
        <taxon>Coleoptera</taxon>
        <taxon>Polyphaga</taxon>
        <taxon>Cucujiformia</taxon>
        <taxon>Curculionidae</taxon>
        <taxon>Scolytinae</taxon>
        <taxon>Dendroctonus</taxon>
    </lineage>
</organism>
<evidence type="ECO:0000313" key="2">
    <source>
        <dbReference type="EMBL" id="QKV35002.1"/>
    </source>
</evidence>
<evidence type="ECO:0000256" key="1">
    <source>
        <dbReference type="SAM" id="SignalP"/>
    </source>
</evidence>
<dbReference type="InterPro" id="IPR036728">
    <property type="entry name" value="PBP_GOBP_sf"/>
</dbReference>
<dbReference type="AlphaFoldDB" id="A0A7U3U816"/>
<dbReference type="EMBL" id="MT604237">
    <property type="protein sequence ID" value="QKV35002.1"/>
    <property type="molecule type" value="mRNA"/>
</dbReference>
<protein>
    <submittedName>
        <fullName evidence="2">Odorant binding protein 27</fullName>
    </submittedName>
</protein>
<keyword evidence="1" id="KW-0732">Signal</keyword>
<dbReference type="Gene3D" id="1.10.238.20">
    <property type="entry name" value="Pheromone/general odorant binding protein domain"/>
    <property type="match status" value="1"/>
</dbReference>
<reference evidence="2" key="1">
    <citation type="journal article" date="2020" name="Sci. Rep.">
        <title>Identification and motif analyses of candidate nonreceptor olfactory genes of Dendroctonus adjunctus Blandford (Coleoptera: Curculionidae) from the head transcriptome.</title>
        <authorList>
            <person name="Torres-Huerta B."/>
            <person name="Segura-Leon O.L."/>
            <person name="Aragon-Magadan M.A."/>
            <person name="Gonzalez-Hernandez H."/>
        </authorList>
    </citation>
    <scope>NUCLEOTIDE SEQUENCE</scope>
    <source>
        <tissue evidence="2">Head</tissue>
    </source>
</reference>
<feature type="signal peptide" evidence="1">
    <location>
        <begin position="1"/>
        <end position="18"/>
    </location>
</feature>
<dbReference type="SUPFAM" id="SSF47565">
    <property type="entry name" value="Insect pheromone/odorant-binding proteins"/>
    <property type="match status" value="1"/>
</dbReference>
<accession>A0A7U3U816</accession>
<dbReference type="InterPro" id="IPR006170">
    <property type="entry name" value="PBP/GOBP"/>
</dbReference>